<sequence length="221" mass="22943">MSQVTALDVFGDERVAALADAAAAGDKQAVAELARAGCNVNARGDRGVNLVQWAFLHQSNAGMTALLSAGADPSAPDDHGNTVMHYAAAAENPAMMTALLEAGVSPDLRNPVKGETPLFTAIMHDREPQFQALLAAGADVDAADAAGNRPLHQAAKVNDPRRVLVLLEAGADPRAINGQGVTFQRYLNAMDDALRTAAVRDAKAAVDGWLRQQGIGVETGA</sequence>
<feature type="repeat" description="ANK" evidence="3">
    <location>
        <begin position="113"/>
        <end position="145"/>
    </location>
</feature>
<evidence type="ECO:0000256" key="1">
    <source>
        <dbReference type="ARBA" id="ARBA00022737"/>
    </source>
</evidence>
<gene>
    <name evidence="4" type="ORF">ACFONC_03095</name>
</gene>
<dbReference type="InterPro" id="IPR002110">
    <property type="entry name" value="Ankyrin_rpt"/>
</dbReference>
<comment type="caution">
    <text evidence="4">The sequence shown here is derived from an EMBL/GenBank/DDBJ whole genome shotgun (WGS) entry which is preliminary data.</text>
</comment>
<keyword evidence="2 3" id="KW-0040">ANK repeat</keyword>
<proteinExistence type="predicted"/>
<evidence type="ECO:0000256" key="2">
    <source>
        <dbReference type="ARBA" id="ARBA00023043"/>
    </source>
</evidence>
<keyword evidence="5" id="KW-1185">Reference proteome</keyword>
<dbReference type="Proteomes" id="UP001595705">
    <property type="component" value="Unassembled WGS sequence"/>
</dbReference>
<dbReference type="InterPro" id="IPR036770">
    <property type="entry name" value="Ankyrin_rpt-contain_sf"/>
</dbReference>
<dbReference type="Pfam" id="PF12796">
    <property type="entry name" value="Ank_2"/>
    <property type="match status" value="1"/>
</dbReference>
<organism evidence="4 5">
    <name type="scientific">Luteimonas soli</name>
    <dbReference type="NCBI Taxonomy" id="1648966"/>
    <lineage>
        <taxon>Bacteria</taxon>
        <taxon>Pseudomonadati</taxon>
        <taxon>Pseudomonadota</taxon>
        <taxon>Gammaproteobacteria</taxon>
        <taxon>Lysobacterales</taxon>
        <taxon>Lysobacteraceae</taxon>
        <taxon>Luteimonas</taxon>
    </lineage>
</organism>
<evidence type="ECO:0000313" key="5">
    <source>
        <dbReference type="Proteomes" id="UP001595705"/>
    </source>
</evidence>
<evidence type="ECO:0000313" key="4">
    <source>
        <dbReference type="EMBL" id="MFC3715136.1"/>
    </source>
</evidence>
<name>A0ABV7XHA4_9GAMM</name>
<dbReference type="InterPro" id="IPR050776">
    <property type="entry name" value="Ank_Repeat/CDKN_Inhibitor"/>
</dbReference>
<reference evidence="5" key="1">
    <citation type="journal article" date="2019" name="Int. J. Syst. Evol. Microbiol.">
        <title>The Global Catalogue of Microorganisms (GCM) 10K type strain sequencing project: providing services to taxonomists for standard genome sequencing and annotation.</title>
        <authorList>
            <consortium name="The Broad Institute Genomics Platform"/>
            <consortium name="The Broad Institute Genome Sequencing Center for Infectious Disease"/>
            <person name="Wu L."/>
            <person name="Ma J."/>
        </authorList>
    </citation>
    <scope>NUCLEOTIDE SEQUENCE [LARGE SCALE GENOMIC DNA]</scope>
    <source>
        <strain evidence="5">KCTC 42441</strain>
    </source>
</reference>
<keyword evidence="1" id="KW-0677">Repeat</keyword>
<protein>
    <submittedName>
        <fullName evidence="4">Ankyrin repeat domain-containing protein</fullName>
    </submittedName>
</protein>
<dbReference type="SMART" id="SM00248">
    <property type="entry name" value="ANK"/>
    <property type="match status" value="5"/>
</dbReference>
<dbReference type="EMBL" id="JBHRYA010000002">
    <property type="protein sequence ID" value="MFC3715136.1"/>
    <property type="molecule type" value="Genomic_DNA"/>
</dbReference>
<evidence type="ECO:0000256" key="3">
    <source>
        <dbReference type="PROSITE-ProRule" id="PRU00023"/>
    </source>
</evidence>
<accession>A0ABV7XHA4</accession>
<dbReference type="SUPFAM" id="SSF48403">
    <property type="entry name" value="Ankyrin repeat"/>
    <property type="match status" value="1"/>
</dbReference>
<dbReference type="Gene3D" id="1.25.40.20">
    <property type="entry name" value="Ankyrin repeat-containing domain"/>
    <property type="match status" value="2"/>
</dbReference>
<feature type="repeat" description="ANK" evidence="3">
    <location>
        <begin position="79"/>
        <end position="111"/>
    </location>
</feature>
<feature type="repeat" description="ANK" evidence="3">
    <location>
        <begin position="146"/>
        <end position="178"/>
    </location>
</feature>
<dbReference type="PANTHER" id="PTHR24201">
    <property type="entry name" value="ANK_REP_REGION DOMAIN-CONTAINING PROTEIN"/>
    <property type="match status" value="1"/>
</dbReference>
<dbReference type="PROSITE" id="PS50088">
    <property type="entry name" value="ANK_REPEAT"/>
    <property type="match status" value="3"/>
</dbReference>
<dbReference type="RefSeq" id="WP_386742233.1">
    <property type="nucleotide sequence ID" value="NZ_JBHRYA010000002.1"/>
</dbReference>
<dbReference type="PROSITE" id="PS50297">
    <property type="entry name" value="ANK_REP_REGION"/>
    <property type="match status" value="3"/>
</dbReference>